<evidence type="ECO:0000256" key="2">
    <source>
        <dbReference type="ARBA" id="ARBA00022603"/>
    </source>
</evidence>
<protein>
    <recommendedName>
        <fullName evidence="5">Chemotaxis protein methyltransferase</fullName>
        <ecNumber evidence="5">2.1.1.80</ecNumber>
    </recommendedName>
</protein>
<dbReference type="InterPro" id="IPR050903">
    <property type="entry name" value="Bact_Chemotaxis_MeTrfase"/>
</dbReference>
<dbReference type="GO" id="GO:0032259">
    <property type="term" value="P:methylation"/>
    <property type="evidence" value="ECO:0007669"/>
    <property type="project" value="UniProtKB-KW"/>
</dbReference>
<evidence type="ECO:0000313" key="11">
    <source>
        <dbReference type="Proteomes" id="UP000092871"/>
    </source>
</evidence>
<dbReference type="Gene3D" id="3.40.50.150">
    <property type="entry name" value="Vaccinia Virus protein VP39"/>
    <property type="match status" value="1"/>
</dbReference>
<dbReference type="Proteomes" id="UP000092871">
    <property type="component" value="Unassembled WGS sequence"/>
</dbReference>
<dbReference type="GO" id="GO:0008983">
    <property type="term" value="F:protein-glutamate O-methyltransferase activity"/>
    <property type="evidence" value="ECO:0007669"/>
    <property type="project" value="UniProtKB-EC"/>
</dbReference>
<dbReference type="InterPro" id="IPR036804">
    <property type="entry name" value="CheR_N_sf"/>
</dbReference>
<dbReference type="SUPFAM" id="SSF47757">
    <property type="entry name" value="Chemotaxis receptor methyltransferase CheR, N-terminal domain"/>
    <property type="match status" value="1"/>
</dbReference>
<dbReference type="PANTHER" id="PTHR24422:SF19">
    <property type="entry name" value="CHEMOTAXIS PROTEIN METHYLTRANSFERASE"/>
    <property type="match status" value="1"/>
</dbReference>
<reference evidence="9 10" key="1">
    <citation type="submission" date="2016-06" db="EMBL/GenBank/DDBJ databases">
        <authorList>
            <person name="Rodrigo-Torres L."/>
            <person name="Arahal D.R."/>
        </authorList>
    </citation>
    <scope>NUCLEOTIDE SEQUENCE [LARGE SCALE GENOMIC DNA]</scope>
    <source>
        <strain evidence="9 10">CECT 5116</strain>
    </source>
</reference>
<feature type="binding site" evidence="6">
    <location>
        <position position="145"/>
    </location>
    <ligand>
        <name>S-adenosyl-L-methionine</name>
        <dbReference type="ChEBI" id="CHEBI:59789"/>
    </ligand>
</feature>
<evidence type="ECO:0000313" key="8">
    <source>
        <dbReference type="EMBL" id="SBT18155.1"/>
    </source>
</evidence>
<dbReference type="InterPro" id="IPR000780">
    <property type="entry name" value="CheR_MeTrfase"/>
</dbReference>
<feature type="binding site" evidence="6">
    <location>
        <position position="108"/>
    </location>
    <ligand>
        <name>S-adenosyl-L-methionine</name>
        <dbReference type="ChEBI" id="CHEBI:59789"/>
    </ligand>
</feature>
<keyword evidence="2 5" id="KW-0489">Methyltransferase</keyword>
<gene>
    <name evidence="8" type="primary">cheR</name>
    <name evidence="8" type="ORF">MGA5115_02276</name>
    <name evidence="9" type="ORF">MGA5116_03158</name>
</gene>
<feature type="binding site" evidence="6">
    <location>
        <begin position="226"/>
        <end position="227"/>
    </location>
    <ligand>
        <name>S-adenosyl-L-methionine</name>
        <dbReference type="ChEBI" id="CHEBI:59789"/>
    </ligand>
</feature>
<evidence type="ECO:0000313" key="10">
    <source>
        <dbReference type="Proteomes" id="UP000092840"/>
    </source>
</evidence>
<accession>A0A1C3JSS4</accession>
<feature type="binding site" evidence="6">
    <location>
        <position position="170"/>
    </location>
    <ligand>
        <name>S-adenosyl-L-methionine</name>
        <dbReference type="ChEBI" id="CHEBI:59789"/>
    </ligand>
</feature>
<dbReference type="SUPFAM" id="SSF53335">
    <property type="entry name" value="S-adenosyl-L-methionine-dependent methyltransferases"/>
    <property type="match status" value="1"/>
</dbReference>
<dbReference type="PIRSF" id="PIRSF000410">
    <property type="entry name" value="CheR"/>
    <property type="match status" value="1"/>
</dbReference>
<proteinExistence type="predicted"/>
<evidence type="ECO:0000256" key="4">
    <source>
        <dbReference type="ARBA" id="ARBA00022691"/>
    </source>
</evidence>
<dbReference type="EMBL" id="FLRB01000019">
    <property type="protein sequence ID" value="SBT22535.1"/>
    <property type="molecule type" value="Genomic_DNA"/>
</dbReference>
<feature type="binding site" evidence="6">
    <location>
        <position position="110"/>
    </location>
    <ligand>
        <name>S-adenosyl-L-methionine</name>
        <dbReference type="ChEBI" id="CHEBI:59789"/>
    </ligand>
</feature>
<dbReference type="AlphaFoldDB" id="A0A1C3JSS4"/>
<dbReference type="PRINTS" id="PR00996">
    <property type="entry name" value="CHERMTFRASE"/>
</dbReference>
<keyword evidence="3 5" id="KW-0808">Transferase</keyword>
<dbReference type="CDD" id="cd02440">
    <property type="entry name" value="AdoMet_MTases"/>
    <property type="match status" value="1"/>
</dbReference>
<dbReference type="Pfam" id="PF03705">
    <property type="entry name" value="CheR_N"/>
    <property type="match status" value="1"/>
</dbReference>
<evidence type="ECO:0000256" key="1">
    <source>
        <dbReference type="ARBA" id="ARBA00001541"/>
    </source>
</evidence>
<dbReference type="InterPro" id="IPR022642">
    <property type="entry name" value="CheR_C"/>
</dbReference>
<feature type="binding site" evidence="6">
    <location>
        <begin position="244"/>
        <end position="245"/>
    </location>
    <ligand>
        <name>S-adenosyl-L-methionine</name>
        <dbReference type="ChEBI" id="CHEBI:59789"/>
    </ligand>
</feature>
<comment type="catalytic activity">
    <reaction evidence="1 5">
        <text>L-glutamyl-[protein] + S-adenosyl-L-methionine = [protein]-L-glutamate 5-O-methyl ester + S-adenosyl-L-homocysteine</text>
        <dbReference type="Rhea" id="RHEA:24452"/>
        <dbReference type="Rhea" id="RHEA-COMP:10208"/>
        <dbReference type="Rhea" id="RHEA-COMP:10311"/>
        <dbReference type="ChEBI" id="CHEBI:29973"/>
        <dbReference type="ChEBI" id="CHEBI:57856"/>
        <dbReference type="ChEBI" id="CHEBI:59789"/>
        <dbReference type="ChEBI" id="CHEBI:82795"/>
        <dbReference type="EC" id="2.1.1.80"/>
    </reaction>
</comment>
<name>A0A1C3JSS4_9GAMM</name>
<feature type="domain" description="CheR-type methyltransferase" evidence="7">
    <location>
        <begin position="33"/>
        <end position="298"/>
    </location>
</feature>
<evidence type="ECO:0000256" key="6">
    <source>
        <dbReference type="PIRSR" id="PIRSR000410-1"/>
    </source>
</evidence>
<reference evidence="8 11" key="2">
    <citation type="submission" date="2016-06" db="EMBL/GenBank/DDBJ databases">
        <authorList>
            <person name="Kjaerup R.B."/>
            <person name="Dalgaard T.S."/>
            <person name="Juul-Madsen H.R."/>
        </authorList>
    </citation>
    <scope>NUCLEOTIDE SEQUENCE [LARGE SCALE GENOMIC DNA]</scope>
    <source>
        <strain evidence="8 11">CECT 5115</strain>
    </source>
</reference>
<evidence type="ECO:0000313" key="9">
    <source>
        <dbReference type="EMBL" id="SBT22535.1"/>
    </source>
</evidence>
<dbReference type="EC" id="2.1.1.80" evidence="5"/>
<dbReference type="InterPro" id="IPR022641">
    <property type="entry name" value="CheR_N"/>
</dbReference>
<organism evidence="8 11">
    <name type="scientific">Marinomonas gallaica</name>
    <dbReference type="NCBI Taxonomy" id="1806667"/>
    <lineage>
        <taxon>Bacteria</taxon>
        <taxon>Pseudomonadati</taxon>
        <taxon>Pseudomonadota</taxon>
        <taxon>Gammaproteobacteria</taxon>
        <taxon>Oceanospirillales</taxon>
        <taxon>Oceanospirillaceae</taxon>
        <taxon>Marinomonas</taxon>
    </lineage>
</organism>
<dbReference type="Gene3D" id="1.10.155.10">
    <property type="entry name" value="Chemotaxis receptor methyltransferase CheR, N-terminal domain"/>
    <property type="match status" value="1"/>
</dbReference>
<dbReference type="Pfam" id="PF01739">
    <property type="entry name" value="CheR"/>
    <property type="match status" value="1"/>
</dbReference>
<keyword evidence="10" id="KW-1185">Reference proteome</keyword>
<sequence length="298" mass="33542">MEGASADGTRFVLALMLSIHKGINFLFLVKVFSMDREFAYTDADFKKVRSELRAFAGINLADSKVSLVYSRLAPRVRKLGLNSVKQYLSYLESHPAEQESFINALTTNLTSFFREPHHFELLHEFIQSGEQCEKIWCAASSTGEEPYSIAMTVVKSIGRFDAPIKIVASDIDSSVLNKASNGVYSIDKIEAIANKKNFFLRGKGPNTGMARVVPELRNLIEFKQVNLLDSNYPVKSGMDVIFCRNVMIYFDKETQVQILEKLLEKLRPGGLYIAGHSENFNHLGHLMTPVGRTAYRKV</sequence>
<dbReference type="SMART" id="SM00138">
    <property type="entry name" value="MeTrc"/>
    <property type="match status" value="1"/>
</dbReference>
<keyword evidence="4 5" id="KW-0949">S-adenosyl-L-methionine</keyword>
<comment type="function">
    <text evidence="5">Methylation of the membrane-bound methyl-accepting chemotaxis proteins (MCP) to form gamma-glutamyl methyl ester residues in MCP.</text>
</comment>
<evidence type="ECO:0000256" key="5">
    <source>
        <dbReference type="PIRNR" id="PIRNR000410"/>
    </source>
</evidence>
<evidence type="ECO:0000259" key="7">
    <source>
        <dbReference type="PROSITE" id="PS50123"/>
    </source>
</evidence>
<feature type="binding site" evidence="6">
    <location>
        <position position="114"/>
    </location>
    <ligand>
        <name>S-adenosyl-L-methionine</name>
        <dbReference type="ChEBI" id="CHEBI:59789"/>
    </ligand>
</feature>
<dbReference type="Proteomes" id="UP000092840">
    <property type="component" value="Unassembled WGS sequence"/>
</dbReference>
<dbReference type="RefSeq" id="WP_244503008.1">
    <property type="nucleotide sequence ID" value="NZ_FLRB01000019.1"/>
</dbReference>
<dbReference type="InterPro" id="IPR026024">
    <property type="entry name" value="Chemotaxis_MeTrfase_CheR"/>
</dbReference>
<dbReference type="EMBL" id="FLRA01000017">
    <property type="protein sequence ID" value="SBT18155.1"/>
    <property type="molecule type" value="Genomic_DNA"/>
</dbReference>
<evidence type="ECO:0000256" key="3">
    <source>
        <dbReference type="ARBA" id="ARBA00022679"/>
    </source>
</evidence>
<dbReference type="InterPro" id="IPR029063">
    <property type="entry name" value="SAM-dependent_MTases_sf"/>
</dbReference>
<dbReference type="PROSITE" id="PS50123">
    <property type="entry name" value="CHER"/>
    <property type="match status" value="1"/>
</dbReference>
<dbReference type="PANTHER" id="PTHR24422">
    <property type="entry name" value="CHEMOTAXIS PROTEIN METHYLTRANSFERASE"/>
    <property type="match status" value="1"/>
</dbReference>